<comment type="caution">
    <text evidence="2">The sequence shown here is derived from an EMBL/GenBank/DDBJ whole genome shotgun (WGS) entry which is preliminary data.</text>
</comment>
<organism evidence="2 3">
    <name type="scientific">Phakopsora pachyrhizi</name>
    <name type="common">Asian soybean rust disease fungus</name>
    <dbReference type="NCBI Taxonomy" id="170000"/>
    <lineage>
        <taxon>Eukaryota</taxon>
        <taxon>Fungi</taxon>
        <taxon>Dikarya</taxon>
        <taxon>Basidiomycota</taxon>
        <taxon>Pucciniomycotina</taxon>
        <taxon>Pucciniomycetes</taxon>
        <taxon>Pucciniales</taxon>
        <taxon>Phakopsoraceae</taxon>
        <taxon>Phakopsora</taxon>
    </lineage>
</organism>
<evidence type="ECO:0000256" key="1">
    <source>
        <dbReference type="SAM" id="MobiDB-lite"/>
    </source>
</evidence>
<name>A0AAV0B019_PHAPC</name>
<sequence>MTGVEKPQSIVAQPVIKDVETLKAKLKEEKRARAAETEPKPKEDSENCKVPKANKGEIEEKKEDDDNDDERRKRRRVSEVGDGQASKTEHSAEPIKESVEELLESALPTSNAAPSDNGAEKLVKNDESVVAKPEDVPSEQAAAPARSLPETADLDSKEAEQAVADDVETSEDAELKANKTTPGPLNSAEKAEKLKKPSAKQV</sequence>
<evidence type="ECO:0000313" key="2">
    <source>
        <dbReference type="EMBL" id="CAH7676078.1"/>
    </source>
</evidence>
<gene>
    <name evidence="2" type="ORF">PPACK8108_LOCUS11176</name>
</gene>
<proteinExistence type="predicted"/>
<dbReference type="AlphaFoldDB" id="A0AAV0B019"/>
<feature type="compositionally biased region" description="Basic and acidic residues" evidence="1">
    <location>
        <begin position="87"/>
        <end position="99"/>
    </location>
</feature>
<feature type="compositionally biased region" description="Basic and acidic residues" evidence="1">
    <location>
        <begin position="29"/>
        <end position="61"/>
    </location>
</feature>
<reference evidence="2" key="1">
    <citation type="submission" date="2022-06" db="EMBL/GenBank/DDBJ databases">
        <authorList>
            <consortium name="SYNGENTA / RWTH Aachen University"/>
        </authorList>
    </citation>
    <scope>NUCLEOTIDE SEQUENCE</scope>
</reference>
<feature type="compositionally biased region" description="Acidic residues" evidence="1">
    <location>
        <begin position="163"/>
        <end position="172"/>
    </location>
</feature>
<keyword evidence="3" id="KW-1185">Reference proteome</keyword>
<feature type="compositionally biased region" description="Basic and acidic residues" evidence="1">
    <location>
        <begin position="118"/>
        <end position="135"/>
    </location>
</feature>
<feature type="region of interest" description="Disordered" evidence="1">
    <location>
        <begin position="29"/>
        <end position="202"/>
    </location>
</feature>
<dbReference type="Proteomes" id="UP001153365">
    <property type="component" value="Unassembled WGS sequence"/>
</dbReference>
<protein>
    <submittedName>
        <fullName evidence="2">Expressed protein</fullName>
    </submittedName>
</protein>
<dbReference type="EMBL" id="CALTRL010002582">
    <property type="protein sequence ID" value="CAH7676078.1"/>
    <property type="molecule type" value="Genomic_DNA"/>
</dbReference>
<evidence type="ECO:0000313" key="3">
    <source>
        <dbReference type="Proteomes" id="UP001153365"/>
    </source>
</evidence>
<accession>A0AAV0B019</accession>